<feature type="domain" description="NTF2" evidence="10">
    <location>
        <begin position="390"/>
        <end position="545"/>
    </location>
</feature>
<dbReference type="FunFam" id="1.10.8.10:FF:000018">
    <property type="entry name" value="Nuclear RNA export factor 1"/>
    <property type="match status" value="1"/>
</dbReference>
<dbReference type="InterPro" id="IPR018222">
    <property type="entry name" value="Nuclear_transport_factor_2_euk"/>
</dbReference>
<dbReference type="Pfam" id="PF22602">
    <property type="entry name" value="NXF_NTF2"/>
    <property type="match status" value="1"/>
</dbReference>
<sequence>MSRRGIGRIARPFSKSYYEHDDRGAEGRTGRTVSFKSSTGGNPSRGGINSHNRHRNNGKNYTKQLNNYLLHETDVDMGGSGPRNNFSHPGDSRRKFNNNRRRGNGRQHSPAPNRSVRRLQNSATFWYKIIVPHAGRYDKKWLIDNLNANVAPSTFTPIGFHLEAQGKETVVFYLEDVQAAAKLNNLYRISTEDGFKLNVLVRPLNNLNLILNEPLKETIKTVMAKRFRPDVKSLDLSRFHCDPELEDKFVPLNQRSVLSCVLSLVVEHCPSLHALDLSHNQIYSLEGVKTLVSKLSNLRILHLASNQLDKISGLDALKGLGVEELLMTANPVCGKYSDQGAYVTDVRKRLPKLLKLDSVELPPPILFDVETVQLPPTRGSYLCAEEGKEIARQFLEQYYALYDGANREPLRDAYHASAMLSMSCNYPSYHSQGSGNKEKAMLNSYKANNRNLKQVMDLDRRVRLLMCGHEEIMKHLCSLPASQHDPHSFAVDLLLFTPQLIQLCVCGVFRETRGAAHLPLRAFSRSLIIVPQGQGFCIVNETITITNATNAQSNAAFKTSLVPVAPAPSVSAPVVPLVPVPVSPVGVSNQDIEAKRQMVQHVATTTGMNLVWSEKCLLESNWNLEQALFAFGEYHRQGTIPEEAFAR</sequence>
<dbReference type="AlphaFoldDB" id="A0AAE1HUT3"/>
<dbReference type="InterPro" id="IPR035979">
    <property type="entry name" value="RBD_domain_sf"/>
</dbReference>
<dbReference type="FunFam" id="3.10.450.50:FF:000004">
    <property type="entry name" value="Nuclear RNA export factor 1"/>
    <property type="match status" value="1"/>
</dbReference>
<evidence type="ECO:0000256" key="7">
    <source>
        <dbReference type="ARBA" id="ARBA00022884"/>
    </source>
</evidence>
<dbReference type="SMART" id="SM00804">
    <property type="entry name" value="TAP_C"/>
    <property type="match status" value="1"/>
</dbReference>
<dbReference type="SUPFAM" id="SSF54427">
    <property type="entry name" value="NTF2-like"/>
    <property type="match status" value="1"/>
</dbReference>
<feature type="region of interest" description="Disordered" evidence="9">
    <location>
        <begin position="73"/>
        <end position="117"/>
    </location>
</feature>
<dbReference type="InterPro" id="IPR057125">
    <property type="entry name" value="NXF1/2/3/5-like_LRR"/>
</dbReference>
<comment type="caution">
    <text evidence="12">The sequence shown here is derived from an EMBL/GenBank/DDBJ whole genome shotgun (WGS) entry which is preliminary data.</text>
</comment>
<dbReference type="GO" id="GO:0005635">
    <property type="term" value="C:nuclear envelope"/>
    <property type="evidence" value="ECO:0007669"/>
    <property type="project" value="UniProtKB-ARBA"/>
</dbReference>
<dbReference type="GO" id="GO:0003723">
    <property type="term" value="F:RNA binding"/>
    <property type="evidence" value="ECO:0007669"/>
    <property type="project" value="UniProtKB-KW"/>
</dbReference>
<dbReference type="GO" id="GO:0016973">
    <property type="term" value="P:poly(A)+ mRNA export from nucleus"/>
    <property type="evidence" value="ECO:0007669"/>
    <property type="project" value="TreeGrafter"/>
</dbReference>
<keyword evidence="3" id="KW-0813">Transport</keyword>
<dbReference type="PROSITE" id="PS51450">
    <property type="entry name" value="LRR"/>
    <property type="match status" value="2"/>
</dbReference>
<keyword evidence="5" id="KW-0677">Repeat</keyword>
<dbReference type="InterPro" id="IPR032710">
    <property type="entry name" value="NTF2-like_dom_sf"/>
</dbReference>
<keyword evidence="13" id="KW-1185">Reference proteome</keyword>
<evidence type="ECO:0000256" key="1">
    <source>
        <dbReference type="ARBA" id="ARBA00004642"/>
    </source>
</evidence>
<name>A0AAE1HUT3_9NEOP</name>
<organism evidence="12 13">
    <name type="scientific">Frankliniella fusca</name>
    <dbReference type="NCBI Taxonomy" id="407009"/>
    <lineage>
        <taxon>Eukaryota</taxon>
        <taxon>Metazoa</taxon>
        <taxon>Ecdysozoa</taxon>
        <taxon>Arthropoda</taxon>
        <taxon>Hexapoda</taxon>
        <taxon>Insecta</taxon>
        <taxon>Pterygota</taxon>
        <taxon>Neoptera</taxon>
        <taxon>Paraneoptera</taxon>
        <taxon>Thysanoptera</taxon>
        <taxon>Terebrantia</taxon>
        <taxon>Thripoidea</taxon>
        <taxon>Thripidae</taxon>
        <taxon>Frankliniella</taxon>
    </lineage>
</organism>
<keyword evidence="6" id="KW-0509">mRNA transport</keyword>
<keyword evidence="4" id="KW-0433">Leucine-rich repeat</keyword>
<dbReference type="Gene3D" id="3.80.10.10">
    <property type="entry name" value="Ribonuclease Inhibitor"/>
    <property type="match status" value="1"/>
</dbReference>
<dbReference type="EMBL" id="JAHWGI010001278">
    <property type="protein sequence ID" value="KAK3927135.1"/>
    <property type="molecule type" value="Genomic_DNA"/>
</dbReference>
<dbReference type="InterPro" id="IPR012677">
    <property type="entry name" value="Nucleotide-bd_a/b_plait_sf"/>
</dbReference>
<accession>A0AAE1HUT3</accession>
<dbReference type="Gene3D" id="3.10.450.50">
    <property type="match status" value="1"/>
</dbReference>
<dbReference type="InterPro" id="IPR015245">
    <property type="entry name" value="Tap_RNA-bd"/>
</dbReference>
<dbReference type="SUPFAM" id="SSF52058">
    <property type="entry name" value="L domain-like"/>
    <property type="match status" value="1"/>
</dbReference>
<dbReference type="PANTHER" id="PTHR10662">
    <property type="entry name" value="NUCLEAR RNA EXPORT FACTOR"/>
    <property type="match status" value="1"/>
</dbReference>
<dbReference type="Proteomes" id="UP001219518">
    <property type="component" value="Unassembled WGS sequence"/>
</dbReference>
<evidence type="ECO:0000259" key="11">
    <source>
        <dbReference type="PROSITE" id="PS51281"/>
    </source>
</evidence>
<evidence type="ECO:0000313" key="13">
    <source>
        <dbReference type="Proteomes" id="UP001219518"/>
    </source>
</evidence>
<dbReference type="SUPFAM" id="SSF54928">
    <property type="entry name" value="RNA-binding domain, RBD"/>
    <property type="match status" value="1"/>
</dbReference>
<evidence type="ECO:0000259" key="10">
    <source>
        <dbReference type="PROSITE" id="PS50177"/>
    </source>
</evidence>
<dbReference type="InterPro" id="IPR032675">
    <property type="entry name" value="LRR_dom_sf"/>
</dbReference>
<evidence type="ECO:0000256" key="9">
    <source>
        <dbReference type="SAM" id="MobiDB-lite"/>
    </source>
</evidence>
<reference evidence="12" key="2">
    <citation type="journal article" date="2023" name="BMC Genomics">
        <title>Pest status, molecular evolution, and epigenetic factors derived from the genome assembly of Frankliniella fusca, a thysanopteran phytovirus vector.</title>
        <authorList>
            <person name="Catto M.A."/>
            <person name="Labadie P.E."/>
            <person name="Jacobson A.L."/>
            <person name="Kennedy G.G."/>
            <person name="Srinivasan R."/>
            <person name="Hunt B.G."/>
        </authorList>
    </citation>
    <scope>NUCLEOTIDE SEQUENCE</scope>
    <source>
        <strain evidence="12">PL_HMW_Pooled</strain>
    </source>
</reference>
<feature type="compositionally biased region" description="Basic residues" evidence="9">
    <location>
        <begin position="95"/>
        <end position="105"/>
    </location>
</feature>
<dbReference type="InterPro" id="IPR001611">
    <property type="entry name" value="Leu-rich_rpt"/>
</dbReference>
<protein>
    <submittedName>
        <fullName evidence="12">Nuclear RNA export factor 1</fullName>
    </submittedName>
</protein>
<dbReference type="Pfam" id="PF24048">
    <property type="entry name" value="LRR_NXF1-5"/>
    <property type="match status" value="1"/>
</dbReference>
<feature type="compositionally biased region" description="Polar residues" evidence="9">
    <location>
        <begin position="31"/>
        <end position="50"/>
    </location>
</feature>
<feature type="domain" description="TAP-C" evidence="11">
    <location>
        <begin position="593"/>
        <end position="647"/>
    </location>
</feature>
<dbReference type="Gene3D" id="1.10.8.10">
    <property type="entry name" value="DNA helicase RuvA subunit, C-terminal domain"/>
    <property type="match status" value="1"/>
</dbReference>
<dbReference type="PROSITE" id="PS51281">
    <property type="entry name" value="TAP_C"/>
    <property type="match status" value="1"/>
</dbReference>
<dbReference type="SMART" id="SM00365">
    <property type="entry name" value="LRR_SD22"/>
    <property type="match status" value="2"/>
</dbReference>
<dbReference type="FunFam" id="3.80.10.10:FF:000384">
    <property type="entry name" value="Nuclear RNA export factor 1"/>
    <property type="match status" value="1"/>
</dbReference>
<dbReference type="InterPro" id="IPR005637">
    <property type="entry name" value="TAP_C_dom"/>
</dbReference>
<dbReference type="GO" id="GO:0005654">
    <property type="term" value="C:nucleoplasm"/>
    <property type="evidence" value="ECO:0007669"/>
    <property type="project" value="UniProtKB-SubCell"/>
</dbReference>
<evidence type="ECO:0000256" key="4">
    <source>
        <dbReference type="ARBA" id="ARBA00022614"/>
    </source>
</evidence>
<dbReference type="PANTHER" id="PTHR10662:SF22">
    <property type="entry name" value="NUCLEAR RNA EXPORT FACTOR 1"/>
    <property type="match status" value="1"/>
</dbReference>
<evidence type="ECO:0000256" key="3">
    <source>
        <dbReference type="ARBA" id="ARBA00022448"/>
    </source>
</evidence>
<evidence type="ECO:0000313" key="12">
    <source>
        <dbReference type="EMBL" id="KAK3927135.1"/>
    </source>
</evidence>
<dbReference type="Pfam" id="PF09162">
    <property type="entry name" value="Tap-RNA_bind"/>
    <property type="match status" value="1"/>
</dbReference>
<gene>
    <name evidence="12" type="ORF">KUF71_015441</name>
</gene>
<evidence type="ECO:0000256" key="2">
    <source>
        <dbReference type="ARBA" id="ARBA00009285"/>
    </source>
</evidence>
<dbReference type="SUPFAM" id="SSF46934">
    <property type="entry name" value="UBA-like"/>
    <property type="match status" value="1"/>
</dbReference>
<keyword evidence="7" id="KW-0694">RNA-binding</keyword>
<dbReference type="InterPro" id="IPR009060">
    <property type="entry name" value="UBA-like_sf"/>
</dbReference>
<comment type="similarity">
    <text evidence="2">Belongs to the NXF family.</text>
</comment>
<evidence type="ECO:0000256" key="5">
    <source>
        <dbReference type="ARBA" id="ARBA00022737"/>
    </source>
</evidence>
<dbReference type="CDD" id="cd14342">
    <property type="entry name" value="UBA_TAP-C"/>
    <property type="match status" value="1"/>
</dbReference>
<evidence type="ECO:0000256" key="6">
    <source>
        <dbReference type="ARBA" id="ARBA00022816"/>
    </source>
</evidence>
<evidence type="ECO:0000256" key="8">
    <source>
        <dbReference type="ARBA" id="ARBA00023242"/>
    </source>
</evidence>
<reference evidence="12" key="1">
    <citation type="submission" date="2021-07" db="EMBL/GenBank/DDBJ databases">
        <authorList>
            <person name="Catto M.A."/>
            <person name="Jacobson A."/>
            <person name="Kennedy G."/>
            <person name="Labadie P."/>
            <person name="Hunt B.G."/>
            <person name="Srinivasan R."/>
        </authorList>
    </citation>
    <scope>NUCLEOTIDE SEQUENCE</scope>
    <source>
        <strain evidence="12">PL_HMW_Pooled</strain>
        <tissue evidence="12">Head</tissue>
    </source>
</reference>
<feature type="compositionally biased region" description="Basic and acidic residues" evidence="9">
    <location>
        <begin position="19"/>
        <end position="29"/>
    </location>
</feature>
<proteinExistence type="inferred from homology"/>
<dbReference type="GO" id="GO:0005737">
    <property type="term" value="C:cytoplasm"/>
    <property type="evidence" value="ECO:0007669"/>
    <property type="project" value="InterPro"/>
</dbReference>
<feature type="region of interest" description="Disordered" evidence="9">
    <location>
        <begin position="19"/>
        <end position="60"/>
    </location>
</feature>
<comment type="subcellular location">
    <subcellularLocation>
        <location evidence="1">Nucleus</location>
        <location evidence="1">Nucleoplasm</location>
    </subcellularLocation>
</comment>
<dbReference type="Pfam" id="PF03943">
    <property type="entry name" value="TAP_C"/>
    <property type="match status" value="1"/>
</dbReference>
<dbReference type="InterPro" id="IPR030217">
    <property type="entry name" value="NXF_fam"/>
</dbReference>
<dbReference type="PROSITE" id="PS50177">
    <property type="entry name" value="NTF2_DOMAIN"/>
    <property type="match status" value="1"/>
</dbReference>
<keyword evidence="8" id="KW-0539">Nucleus</keyword>
<dbReference type="InterPro" id="IPR002075">
    <property type="entry name" value="NTF2_dom"/>
</dbReference>
<dbReference type="Gene3D" id="3.30.70.330">
    <property type="match status" value="1"/>
</dbReference>